<dbReference type="Gene3D" id="1.10.443.10">
    <property type="entry name" value="Intergrase catalytic core"/>
    <property type="match status" value="1"/>
</dbReference>
<protein>
    <submittedName>
        <fullName evidence="6">Tyrosine-type recombinase/integrase</fullName>
    </submittedName>
</protein>
<dbReference type="SUPFAM" id="SSF56349">
    <property type="entry name" value="DNA breaking-rejoining enzymes"/>
    <property type="match status" value="1"/>
</dbReference>
<proteinExistence type="inferred from homology"/>
<dbReference type="Pfam" id="PF20172">
    <property type="entry name" value="DUF6538"/>
    <property type="match status" value="1"/>
</dbReference>
<dbReference type="AlphaFoldDB" id="A0A845LXI8"/>
<dbReference type="PANTHER" id="PTHR30349:SF41">
    <property type="entry name" value="INTEGRASE_RECOMBINASE PROTEIN MJ0367-RELATED"/>
    <property type="match status" value="1"/>
</dbReference>
<dbReference type="InterPro" id="IPR013762">
    <property type="entry name" value="Integrase-like_cat_sf"/>
</dbReference>
<evidence type="ECO:0000256" key="4">
    <source>
        <dbReference type="ARBA" id="ARBA00023172"/>
    </source>
</evidence>
<dbReference type="Proteomes" id="UP000467322">
    <property type="component" value="Unassembled WGS sequence"/>
</dbReference>
<evidence type="ECO:0000256" key="3">
    <source>
        <dbReference type="ARBA" id="ARBA00023125"/>
    </source>
</evidence>
<feature type="domain" description="Tyr recombinase" evidence="5">
    <location>
        <begin position="238"/>
        <end position="425"/>
    </location>
</feature>
<dbReference type="InterPro" id="IPR046668">
    <property type="entry name" value="DUF6538"/>
</dbReference>
<dbReference type="RefSeq" id="WP_161350774.1">
    <property type="nucleotide sequence ID" value="NZ_WTUX01000010.1"/>
</dbReference>
<evidence type="ECO:0000259" key="5">
    <source>
        <dbReference type="PROSITE" id="PS51898"/>
    </source>
</evidence>
<dbReference type="InterPro" id="IPR011010">
    <property type="entry name" value="DNA_brk_join_enz"/>
</dbReference>
<dbReference type="GO" id="GO:0015074">
    <property type="term" value="P:DNA integration"/>
    <property type="evidence" value="ECO:0007669"/>
    <property type="project" value="UniProtKB-KW"/>
</dbReference>
<dbReference type="PANTHER" id="PTHR30349">
    <property type="entry name" value="PHAGE INTEGRASE-RELATED"/>
    <property type="match status" value="1"/>
</dbReference>
<name>A0A845LXI8_9RHOB</name>
<comment type="similarity">
    <text evidence="1">Belongs to the 'phage' integrase family.</text>
</comment>
<evidence type="ECO:0000256" key="2">
    <source>
        <dbReference type="ARBA" id="ARBA00022908"/>
    </source>
</evidence>
<dbReference type="GO" id="GO:0003677">
    <property type="term" value="F:DNA binding"/>
    <property type="evidence" value="ECO:0007669"/>
    <property type="project" value="UniProtKB-KW"/>
</dbReference>
<keyword evidence="7" id="KW-1185">Reference proteome</keyword>
<evidence type="ECO:0000313" key="6">
    <source>
        <dbReference type="EMBL" id="MZR12670.1"/>
    </source>
</evidence>
<gene>
    <name evidence="6" type="ORF">GQE99_06505</name>
</gene>
<accession>A0A845LXI8</accession>
<keyword evidence="3" id="KW-0238">DNA-binding</keyword>
<sequence>MIILRGKTWWLRRRVPKQYQGVADSREVWVSLKTDSEKVARRKAEAVWTERVAGWEAAMGGDFERAELRWSRAREAARSMGLQFIPSREVAELPVEDILARAEIAKKGKKEADAALGVAPAPRLKLADALDIYWKVSDDKTVTKTPDQLRRWRNPRIRAMKRLVDVVGDKYLDELSRDDMLDYRAHLVGRVQAGEISASTANKEITHATSVLNRVNEMQRLELSLPTKGLSVKAGKKKTRAPFSVEWIRDKLLAPGALDGLNQQAREIFLMMVNTGARPSEIAGIKVVHLDLDGDIPLVWFAADGRELKNYHSERKVPLAGVSLDAARSALARAKKTGGDLVFPTYFGKDKISDTVNKYLRENRLKEHDGTTFYSLRHAFEDRMIHAGVLDRVRRDIFGHALQEERYGYGGGDEVRYEAVKRVAL</sequence>
<evidence type="ECO:0000256" key="1">
    <source>
        <dbReference type="ARBA" id="ARBA00008857"/>
    </source>
</evidence>
<reference evidence="6 7" key="1">
    <citation type="submission" date="2019-12" db="EMBL/GenBank/DDBJ databases">
        <title>Maritimibacter sp. nov. sp. isolated from sea sand.</title>
        <authorList>
            <person name="Kim J."/>
            <person name="Jeong S.E."/>
            <person name="Jung H.S."/>
            <person name="Jeon C.O."/>
        </authorList>
    </citation>
    <scope>NUCLEOTIDE SEQUENCE [LARGE SCALE GENOMIC DNA]</scope>
    <source>
        <strain evidence="6 7">DP07</strain>
    </source>
</reference>
<dbReference type="InterPro" id="IPR002104">
    <property type="entry name" value="Integrase_catalytic"/>
</dbReference>
<evidence type="ECO:0000313" key="7">
    <source>
        <dbReference type="Proteomes" id="UP000467322"/>
    </source>
</evidence>
<dbReference type="EMBL" id="WTUX01000010">
    <property type="protein sequence ID" value="MZR12670.1"/>
    <property type="molecule type" value="Genomic_DNA"/>
</dbReference>
<keyword evidence="4" id="KW-0233">DNA recombination</keyword>
<dbReference type="GO" id="GO:0006310">
    <property type="term" value="P:DNA recombination"/>
    <property type="evidence" value="ECO:0007669"/>
    <property type="project" value="UniProtKB-KW"/>
</dbReference>
<dbReference type="Pfam" id="PF00589">
    <property type="entry name" value="Phage_integrase"/>
    <property type="match status" value="1"/>
</dbReference>
<keyword evidence="2" id="KW-0229">DNA integration</keyword>
<dbReference type="PROSITE" id="PS51898">
    <property type="entry name" value="TYR_RECOMBINASE"/>
    <property type="match status" value="1"/>
</dbReference>
<comment type="caution">
    <text evidence="6">The sequence shown here is derived from an EMBL/GenBank/DDBJ whole genome shotgun (WGS) entry which is preliminary data.</text>
</comment>
<organism evidence="6 7">
    <name type="scientific">Maritimibacter harenae</name>
    <dbReference type="NCBI Taxonomy" id="2606218"/>
    <lineage>
        <taxon>Bacteria</taxon>
        <taxon>Pseudomonadati</taxon>
        <taxon>Pseudomonadota</taxon>
        <taxon>Alphaproteobacteria</taxon>
        <taxon>Rhodobacterales</taxon>
        <taxon>Roseobacteraceae</taxon>
        <taxon>Maritimibacter</taxon>
    </lineage>
</organism>
<dbReference type="InterPro" id="IPR050090">
    <property type="entry name" value="Tyrosine_recombinase_XerCD"/>
</dbReference>